<dbReference type="AlphaFoldDB" id="A0A381SWW2"/>
<dbReference type="GO" id="GO:0015936">
    <property type="term" value="P:coenzyme A metabolic process"/>
    <property type="evidence" value="ECO:0007669"/>
    <property type="project" value="InterPro"/>
</dbReference>
<gene>
    <name evidence="3" type="ORF">METZ01_LOCUS59751</name>
</gene>
<keyword evidence="2" id="KW-0560">Oxidoreductase</keyword>
<dbReference type="InterPro" id="IPR009023">
    <property type="entry name" value="HMG_CoA_Rdtase_NAD(P)-bd_sf"/>
</dbReference>
<dbReference type="PANTHER" id="PTHR10572">
    <property type="entry name" value="3-HYDROXY-3-METHYLGLUTARYL-COENZYME A REDUCTASE"/>
    <property type="match status" value="1"/>
</dbReference>
<comment type="similarity">
    <text evidence="1">Belongs to the HMG-CoA reductase family.</text>
</comment>
<dbReference type="PRINTS" id="PR00071">
    <property type="entry name" value="HMGCOARDTASE"/>
</dbReference>
<dbReference type="GO" id="GO:0004420">
    <property type="term" value="F:hydroxymethylglutaryl-CoA reductase (NADPH) activity"/>
    <property type="evidence" value="ECO:0007669"/>
    <property type="project" value="InterPro"/>
</dbReference>
<dbReference type="Pfam" id="PF00368">
    <property type="entry name" value="HMG-CoA_red"/>
    <property type="match status" value="1"/>
</dbReference>
<dbReference type="Gene3D" id="1.10.8.660">
    <property type="match status" value="1"/>
</dbReference>
<dbReference type="Gene3D" id="3.90.770.10">
    <property type="entry name" value="3-hydroxy-3-methylglutaryl-coenzyme A Reductase, Chain A, domain 2"/>
    <property type="match status" value="2"/>
</dbReference>
<reference evidence="3" key="1">
    <citation type="submission" date="2018-05" db="EMBL/GenBank/DDBJ databases">
        <authorList>
            <person name="Lanie J.A."/>
            <person name="Ng W.-L."/>
            <person name="Kazmierczak K.M."/>
            <person name="Andrzejewski T.M."/>
            <person name="Davidsen T.M."/>
            <person name="Wayne K.J."/>
            <person name="Tettelin H."/>
            <person name="Glass J.I."/>
            <person name="Rusch D."/>
            <person name="Podicherti R."/>
            <person name="Tsui H.-C.T."/>
            <person name="Winkler M.E."/>
        </authorList>
    </citation>
    <scope>NUCLEOTIDE SEQUENCE</scope>
</reference>
<dbReference type="NCBIfam" id="TIGR00532">
    <property type="entry name" value="HMG_CoA_R_NAD"/>
    <property type="match status" value="1"/>
</dbReference>
<dbReference type="InterPro" id="IPR009029">
    <property type="entry name" value="HMG_CoA_Rdtase_sub-bd_dom_sf"/>
</dbReference>
<sequence length="440" mass="49344">MNKEINGFSKLSKEEKINWIADNFFTNSPTAKRILKQYWNEDEKLQKLHDEFSENTLSNFYLPFSIAPNFLINEKKYSIPMVIEESSVIAAASKSAKLWFDLGGFKAKVISKIKTGQVHFIYTGDEVAITSYFNYIKSILIQDTKTITSNMEKRGGGIVDISLIDKTLDMKGYYQINVSFDTIDAMGANFINSCLEQISKSFRNKTDGFKEFIIKSNDIKIIMSIVSNYVPDCLVKAEVSCKVEELNKKEDFNDFCGKFVQAVKIAELDTYRAVTHNKGIMNGIDAVAIATGNDFRAIEAGIHAYASKDGKYKSLSHAKIEKGIFCFSIEIPLALGTIGGITNLHPLVKLALNMLDNPKAEELMEITAAVGLAQNYSALRSLITSGIQQGHMKMHLINILNSLEVSESEKRSAVEYFKDEIVNNNNVQSFITKLRKSNEI</sequence>
<evidence type="ECO:0000256" key="2">
    <source>
        <dbReference type="ARBA" id="ARBA00023002"/>
    </source>
</evidence>
<dbReference type="SUPFAM" id="SSF55035">
    <property type="entry name" value="NAD-binding domain of HMG-CoA reductase"/>
    <property type="match status" value="1"/>
</dbReference>
<evidence type="ECO:0000256" key="1">
    <source>
        <dbReference type="ARBA" id="ARBA00007661"/>
    </source>
</evidence>
<dbReference type="EMBL" id="UINC01003503">
    <property type="protein sequence ID" value="SVA06897.1"/>
    <property type="molecule type" value="Genomic_DNA"/>
</dbReference>
<accession>A0A381SWW2</accession>
<dbReference type="SUPFAM" id="SSF56542">
    <property type="entry name" value="Substrate-binding domain of HMG-CoA reductase"/>
    <property type="match status" value="1"/>
</dbReference>
<name>A0A381SWW2_9ZZZZ</name>
<dbReference type="PROSITE" id="PS50065">
    <property type="entry name" value="HMG_COA_REDUCTASE_4"/>
    <property type="match status" value="1"/>
</dbReference>
<dbReference type="CDD" id="cd00644">
    <property type="entry name" value="HMG-CoA_reductase_classII"/>
    <property type="match status" value="1"/>
</dbReference>
<dbReference type="InterPro" id="IPR004553">
    <property type="entry name" value="HMG_CoA_Rdtase_bac-typ"/>
</dbReference>
<protein>
    <recommendedName>
        <fullName evidence="4">Hydroxymethylglutaryl-CoA reductase (NADPH)</fullName>
    </recommendedName>
</protein>
<evidence type="ECO:0008006" key="4">
    <source>
        <dbReference type="Google" id="ProtNLM"/>
    </source>
</evidence>
<proteinExistence type="inferred from homology"/>
<dbReference type="PANTHER" id="PTHR10572:SF24">
    <property type="entry name" value="3-HYDROXY-3-METHYLGLUTARYL-COENZYME A REDUCTASE"/>
    <property type="match status" value="1"/>
</dbReference>
<dbReference type="InterPro" id="IPR002202">
    <property type="entry name" value="HMG_CoA_Rdtase"/>
</dbReference>
<evidence type="ECO:0000313" key="3">
    <source>
        <dbReference type="EMBL" id="SVA06897.1"/>
    </source>
</evidence>
<dbReference type="InterPro" id="IPR023074">
    <property type="entry name" value="HMG_CoA_Rdtase_cat_sf"/>
</dbReference>
<organism evidence="3">
    <name type="scientific">marine metagenome</name>
    <dbReference type="NCBI Taxonomy" id="408172"/>
    <lineage>
        <taxon>unclassified sequences</taxon>
        <taxon>metagenomes</taxon>
        <taxon>ecological metagenomes</taxon>
    </lineage>
</organism>